<dbReference type="InterPro" id="IPR041628">
    <property type="entry name" value="ChlI/MoxR_AAA_lid"/>
</dbReference>
<feature type="region of interest" description="Disordered" evidence="2">
    <location>
        <begin position="274"/>
        <end position="308"/>
    </location>
</feature>
<reference evidence="4 5" key="1">
    <citation type="submission" date="2019-02" db="EMBL/GenBank/DDBJ databases">
        <title>Halieaceae_genomes.</title>
        <authorList>
            <person name="Li S.-H."/>
        </authorList>
    </citation>
    <scope>NUCLEOTIDE SEQUENCE [LARGE SCALE GENOMIC DNA]</scope>
    <source>
        <strain evidence="4 5">JH123</strain>
    </source>
</reference>
<feature type="domain" description="VWFA" evidence="3">
    <location>
        <begin position="417"/>
        <end position="596"/>
    </location>
</feature>
<evidence type="ECO:0000256" key="2">
    <source>
        <dbReference type="SAM" id="MobiDB-lite"/>
    </source>
</evidence>
<evidence type="ECO:0000259" key="3">
    <source>
        <dbReference type="PROSITE" id="PS50234"/>
    </source>
</evidence>
<dbReference type="Gene3D" id="3.40.50.300">
    <property type="entry name" value="P-loop containing nucleotide triphosphate hydrolases"/>
    <property type="match status" value="1"/>
</dbReference>
<evidence type="ECO:0000313" key="5">
    <source>
        <dbReference type="Proteomes" id="UP001317963"/>
    </source>
</evidence>
<feature type="compositionally biased region" description="Acidic residues" evidence="2">
    <location>
        <begin position="281"/>
        <end position="295"/>
    </location>
</feature>
<dbReference type="InterPro" id="IPR041702">
    <property type="entry name" value="BchD/ChlD_VWA"/>
</dbReference>
<evidence type="ECO:0000313" key="4">
    <source>
        <dbReference type="EMBL" id="UZP74480.1"/>
    </source>
</evidence>
<dbReference type="EMBL" id="CP036501">
    <property type="protein sequence ID" value="UZP74480.1"/>
    <property type="molecule type" value="Genomic_DNA"/>
</dbReference>
<dbReference type="SMART" id="SM00327">
    <property type="entry name" value="VWA"/>
    <property type="match status" value="1"/>
</dbReference>
<evidence type="ECO:0000256" key="1">
    <source>
        <dbReference type="ARBA" id="ARBA00005799"/>
    </source>
</evidence>
<dbReference type="InterPro" id="IPR002035">
    <property type="entry name" value="VWF_A"/>
</dbReference>
<dbReference type="CDD" id="cd01451">
    <property type="entry name" value="vWA_Magnesium_chelatase"/>
    <property type="match status" value="1"/>
</dbReference>
<protein>
    <submittedName>
        <fullName evidence="4">Magnesium chelatase subunit D</fullName>
    </submittedName>
</protein>
<sequence>MSLVLMLASSAPSQPSSPELEVSSLWRDAQLAAAVVAVLGHRCGGVRLSAQPGPVRDFWLQMLEDLQQSPLRKIPANTPTDRLLGGMDITQSMRLGKPVSSTGVLAECHNRTIILPMAERLPSEYAGHWCAALDSGQVNVARDGINHTSDAAITVIAMDEGIEEEAPPEVLIERLALNIQLEAISIHGVEDTEFTPSCIVEARDKLRHYKLADSTVKLLAELAASLGVHSTRPLLFAAQTCKSVALLLGLPETHEHVIGPVIRLVLLPRATQIPQQHEPEPPEAEQQPEDTDESEPPQPSSEPQSNTEELVQAAMAALPTDLLAMLLSRAERSRQRQNKAGNAGHLSQDKQRGRPVGVRRGDIKRGHRIDIPATLRTAAPFQRARARWDDAGQTKRGLYIEASDIRVKRFEQRKSSVMIFVVDASGSSAYQRMAEAKGAIELILADCYSHRTEVALIAFKGESAELLLPPTRSLVRAKRTLAQLPGGGGTPMGAALQAMHDLAVATATTGATPSFILLTDGAANVARDGTKSRSAGTEDAMKAAKVIACADYRGILVDTAARPSPRARELANAMDATYLPLPNASAESINDSVRALS</sequence>
<accession>A0ABY6Q7H2</accession>
<keyword evidence="5" id="KW-1185">Reference proteome</keyword>
<name>A0ABY6Q7H2_9GAMM</name>
<dbReference type="Gene3D" id="3.40.50.410">
    <property type="entry name" value="von Willebrand factor, type A domain"/>
    <property type="match status" value="1"/>
</dbReference>
<dbReference type="SUPFAM" id="SSF52540">
    <property type="entry name" value="P-loop containing nucleoside triphosphate hydrolases"/>
    <property type="match status" value="1"/>
</dbReference>
<dbReference type="InterPro" id="IPR036465">
    <property type="entry name" value="vWFA_dom_sf"/>
</dbReference>
<proteinExistence type="inferred from homology"/>
<dbReference type="SUPFAM" id="SSF53300">
    <property type="entry name" value="vWA-like"/>
    <property type="match status" value="1"/>
</dbReference>
<dbReference type="PROSITE" id="PS50234">
    <property type="entry name" value="VWFA"/>
    <property type="match status" value="1"/>
</dbReference>
<dbReference type="RefSeq" id="WP_279240927.1">
    <property type="nucleotide sequence ID" value="NZ_CP036501.1"/>
</dbReference>
<dbReference type="NCBIfam" id="NF009943">
    <property type="entry name" value="PRK13406.1"/>
    <property type="match status" value="1"/>
</dbReference>
<dbReference type="PANTHER" id="PTHR43473">
    <property type="entry name" value="MAGNESIUM-CHELATASE SUBUNIT CHLD, CHLOROPLASTIC"/>
    <property type="match status" value="1"/>
</dbReference>
<organism evidence="4 5">
    <name type="scientific">Candidatus Paraluminiphilus aquimaris</name>
    <dbReference type="NCBI Taxonomy" id="2518994"/>
    <lineage>
        <taxon>Bacteria</taxon>
        <taxon>Pseudomonadati</taxon>
        <taxon>Pseudomonadota</taxon>
        <taxon>Gammaproteobacteria</taxon>
        <taxon>Cellvibrionales</taxon>
        <taxon>Halieaceae</taxon>
        <taxon>Candidatus Paraluminiphilus</taxon>
    </lineage>
</organism>
<dbReference type="Pfam" id="PF17863">
    <property type="entry name" value="AAA_lid_2"/>
    <property type="match status" value="1"/>
</dbReference>
<dbReference type="Pfam" id="PF13519">
    <property type="entry name" value="VWA_2"/>
    <property type="match status" value="1"/>
</dbReference>
<feature type="region of interest" description="Disordered" evidence="2">
    <location>
        <begin position="331"/>
        <end position="360"/>
    </location>
</feature>
<comment type="similarity">
    <text evidence="1">Belongs to the Mg-chelatase subunits D/I family.</text>
</comment>
<dbReference type="Proteomes" id="UP001317963">
    <property type="component" value="Chromosome"/>
</dbReference>
<dbReference type="InterPro" id="IPR027417">
    <property type="entry name" value="P-loop_NTPase"/>
</dbReference>
<gene>
    <name evidence="4" type="ORF">E0F26_06880</name>
</gene>
<dbReference type="Gene3D" id="1.10.8.80">
    <property type="entry name" value="Magnesium chelatase subunit I, C-Terminal domain"/>
    <property type="match status" value="1"/>
</dbReference>
<dbReference type="PANTHER" id="PTHR43473:SF2">
    <property type="entry name" value="MAGNESIUM-CHELATASE SUBUNIT CHLD, CHLOROPLASTIC"/>
    <property type="match status" value="1"/>
</dbReference>